<feature type="transmembrane region" description="Helical" evidence="7">
    <location>
        <begin position="1019"/>
        <end position="1042"/>
    </location>
</feature>
<comment type="subcellular location">
    <subcellularLocation>
        <location evidence="1">Membrane</location>
        <topology evidence="1">Multi-pass membrane protein</topology>
    </subcellularLocation>
</comment>
<feature type="transmembrane region" description="Helical" evidence="7">
    <location>
        <begin position="984"/>
        <end position="1007"/>
    </location>
</feature>
<dbReference type="PROSITE" id="PS50850">
    <property type="entry name" value="MFS"/>
    <property type="match status" value="1"/>
</dbReference>
<evidence type="ECO:0000256" key="7">
    <source>
        <dbReference type="SAM" id="Phobius"/>
    </source>
</evidence>
<feature type="chain" id="PRO_5043418480" description="Major facilitator superfamily (MFS) profile domain-containing protein" evidence="8">
    <location>
        <begin position="29"/>
        <end position="1118"/>
    </location>
</feature>
<keyword evidence="4 7" id="KW-0472">Membrane</keyword>
<dbReference type="Gene3D" id="1.20.1250.20">
    <property type="entry name" value="MFS general substrate transporter like domains"/>
    <property type="match status" value="1"/>
</dbReference>
<feature type="compositionally biased region" description="Low complexity" evidence="6">
    <location>
        <begin position="536"/>
        <end position="545"/>
    </location>
</feature>
<keyword evidence="3 7" id="KW-1133">Transmembrane helix</keyword>
<comment type="caution">
    <text evidence="11">The sequence shown here is derived from an EMBL/GenBank/DDBJ whole genome shotgun (WGS) entry which is preliminary data.</text>
</comment>
<accession>A0AAW0RZ55</accession>
<dbReference type="PANTHER" id="PTHR23501">
    <property type="entry name" value="MAJOR FACILITATOR SUPERFAMILY"/>
    <property type="match status" value="1"/>
</dbReference>
<evidence type="ECO:0000313" key="12">
    <source>
        <dbReference type="Proteomes" id="UP001397290"/>
    </source>
</evidence>
<dbReference type="Pfam" id="PF07690">
    <property type="entry name" value="MFS_1"/>
    <property type="match status" value="1"/>
</dbReference>
<feature type="transmembrane region" description="Helical" evidence="7">
    <location>
        <begin position="712"/>
        <end position="732"/>
    </location>
</feature>
<dbReference type="GO" id="GO:0005524">
    <property type="term" value="F:ATP binding"/>
    <property type="evidence" value="ECO:0007669"/>
    <property type="project" value="UniProtKB-UniRule"/>
</dbReference>
<keyword evidence="12" id="KW-1185">Reference proteome</keyword>
<feature type="transmembrane region" description="Helical" evidence="7">
    <location>
        <begin position="1086"/>
        <end position="1109"/>
    </location>
</feature>
<evidence type="ECO:0000313" key="11">
    <source>
        <dbReference type="EMBL" id="KAK8147295.1"/>
    </source>
</evidence>
<dbReference type="PROSITE" id="PS00216">
    <property type="entry name" value="SUGAR_TRANSPORT_1"/>
    <property type="match status" value="1"/>
</dbReference>
<dbReference type="InterPro" id="IPR020846">
    <property type="entry name" value="MFS_dom"/>
</dbReference>
<dbReference type="InterPro" id="IPR036259">
    <property type="entry name" value="MFS_trans_sf"/>
</dbReference>
<evidence type="ECO:0000256" key="6">
    <source>
        <dbReference type="SAM" id="MobiDB-lite"/>
    </source>
</evidence>
<evidence type="ECO:0000256" key="8">
    <source>
        <dbReference type="SAM" id="SignalP"/>
    </source>
</evidence>
<dbReference type="Gene3D" id="3.40.50.20">
    <property type="match status" value="1"/>
</dbReference>
<feature type="transmembrane region" description="Helical" evidence="7">
    <location>
        <begin position="777"/>
        <end position="795"/>
    </location>
</feature>
<feature type="transmembrane region" description="Helical" evidence="7">
    <location>
        <begin position="687"/>
        <end position="705"/>
    </location>
</feature>
<feature type="transmembrane region" description="Helical" evidence="7">
    <location>
        <begin position="927"/>
        <end position="946"/>
    </location>
</feature>
<keyword evidence="5" id="KW-0547">Nucleotide-binding</keyword>
<feature type="region of interest" description="Disordered" evidence="6">
    <location>
        <begin position="536"/>
        <end position="607"/>
    </location>
</feature>
<organism evidence="11 12">
    <name type="scientific">Beauveria asiatica</name>
    <dbReference type="NCBI Taxonomy" id="1069075"/>
    <lineage>
        <taxon>Eukaryota</taxon>
        <taxon>Fungi</taxon>
        <taxon>Dikarya</taxon>
        <taxon>Ascomycota</taxon>
        <taxon>Pezizomycotina</taxon>
        <taxon>Sordariomycetes</taxon>
        <taxon>Hypocreomycetidae</taxon>
        <taxon>Hypocreales</taxon>
        <taxon>Cordycipitaceae</taxon>
        <taxon>Beauveria</taxon>
    </lineage>
</organism>
<keyword evidence="8" id="KW-0732">Signal</keyword>
<evidence type="ECO:0000259" key="9">
    <source>
        <dbReference type="PROSITE" id="PS50850"/>
    </source>
</evidence>
<dbReference type="AlphaFoldDB" id="A0AAW0RZ55"/>
<dbReference type="GO" id="GO:0015174">
    <property type="term" value="F:basic amino acid transmembrane transporter activity"/>
    <property type="evidence" value="ECO:0007669"/>
    <property type="project" value="TreeGrafter"/>
</dbReference>
<evidence type="ECO:0008006" key="13">
    <source>
        <dbReference type="Google" id="ProtNLM"/>
    </source>
</evidence>
<feature type="transmembrane region" description="Helical" evidence="7">
    <location>
        <begin position="844"/>
        <end position="866"/>
    </location>
</feature>
<dbReference type="PROSITE" id="PS50975">
    <property type="entry name" value="ATP_GRASP"/>
    <property type="match status" value="1"/>
</dbReference>
<dbReference type="Proteomes" id="UP001397290">
    <property type="component" value="Unassembled WGS sequence"/>
</dbReference>
<feature type="signal peptide" evidence="8">
    <location>
        <begin position="1"/>
        <end position="28"/>
    </location>
</feature>
<dbReference type="InterPro" id="IPR011761">
    <property type="entry name" value="ATP-grasp"/>
</dbReference>
<feature type="transmembrane region" description="Helical" evidence="7">
    <location>
        <begin position="619"/>
        <end position="639"/>
    </location>
</feature>
<keyword evidence="5" id="KW-0067">ATP-binding</keyword>
<evidence type="ECO:0000259" key="10">
    <source>
        <dbReference type="PROSITE" id="PS50975"/>
    </source>
</evidence>
<dbReference type="SUPFAM" id="SSF103473">
    <property type="entry name" value="MFS general substrate transporter"/>
    <property type="match status" value="1"/>
</dbReference>
<gene>
    <name evidence="11" type="ORF">G3M48_001840</name>
</gene>
<feature type="domain" description="Major facilitator superfamily (MFS) profile" evidence="9">
    <location>
        <begin position="622"/>
        <end position="1114"/>
    </location>
</feature>
<sequence length="1118" mass="121362">MKQSNAQHLLQNALLLCLSLCLAPATTAVILAVSIYNALLNQPDRLEQSQPRKRILVTGVSMAKGIELARLFHQQRHVVIGADSDGLACGRVSRAIRTFYHVPAPASDLSTQTGEPSEYAKALLRIVETENIDLWVSVSGVGSALQDSLAKQVIEQRTKAKAIQFDSQHVKILDDKDAFISHVRKLGLKVPDSRRIDNKEELISFLRSRGSLSWKPETTLYLIKPVGVNDAARLDMPLLPLSTEKETLARIDALSLTKVSSFVAQECIQGDEYCTHSLVIRGRVKAFVACQSASVLMHYAALPQDSTLSQSMRRFTTAVAAHAGQGFTGHLSFDFMVKPGDGSSSGKEADQIYPIECNPRVHTAVVLFRSTRQLVDRYLSVLEPDVDADVDADDDILYPQHVQRYYWVGQDLVEQVFCPVYRLLFCHGVASINNVVLQFALFVEHVLYWKDGTFVVWDPWPFWWLYHVQWPARLINCLMRGTRWEKANRQQHDIMDEPPSRPSDSVSQSLQATIMPLLDAEPQPALLLPVDPTTTAARTSTGAAANSQDGQRSSLNLANKPDHDNNNNNNNNSDQRHDDEELVPGETSPLLRRDDAPVSAAPPPPSSSLFLGGVSPTRFWLIFAQILGALFIACLDGTVMASSHPVIASHFCAAHAASWLSTAFLLAMTALQPLLGRLADSLGRKPLFVGGVGLLALGTAACAGAPTLGAFVAARVVCGVGAGAAIALGNIITSDLVPIERRSSFQSLFNATWGAGSAIGAATGGWLAETLGWRWEFGIQVPPLLLIFGASFVAIPDNVGLWGKPAKTALQALREFDLVGSGLSTATTTALILALNLGGNILPWSHPIVVASMAVFAFSFPAFLWVESRTAKPIMPLHLVTKMPHANLIFGSFLASLLFNAVLFNMQVPLYFQAVLLTSATTSGLRLVVPSVASSVAGIFTGFLITRTRRLRWPLLVGSILTAIGNLVLVLLRRGLAAPLYGLALLPASLGAGFQLPGSFMALLVASPQPEHAVVTSTVLLWRSLGSVLGVAASSLVLQAGLLHHLRRNVHGDRRDDVIATVRRSVEVVARLEEPYREQVILSYEAALRLTFMLTSALALVSFVLMIPIKLKRLPSQK</sequence>
<evidence type="ECO:0000256" key="4">
    <source>
        <dbReference type="ARBA" id="ARBA00023136"/>
    </source>
</evidence>
<feature type="transmembrane region" description="Helical" evidence="7">
    <location>
        <begin position="816"/>
        <end position="838"/>
    </location>
</feature>
<dbReference type="Gene3D" id="1.20.1720.10">
    <property type="entry name" value="Multidrug resistance protein D"/>
    <property type="match status" value="1"/>
</dbReference>
<feature type="transmembrane region" description="Helical" evidence="7">
    <location>
        <begin position="887"/>
        <end position="907"/>
    </location>
</feature>
<feature type="compositionally biased region" description="Polar residues" evidence="6">
    <location>
        <begin position="546"/>
        <end position="557"/>
    </location>
</feature>
<dbReference type="PANTHER" id="PTHR23501:SF67">
    <property type="entry name" value="MFS MULTIDRUG EFFLUX TRANSPORTER (EUROFUNG)"/>
    <property type="match status" value="1"/>
</dbReference>
<proteinExistence type="predicted"/>
<dbReference type="Gene3D" id="3.30.470.20">
    <property type="entry name" value="ATP-grasp fold, B domain"/>
    <property type="match status" value="1"/>
</dbReference>
<evidence type="ECO:0000256" key="2">
    <source>
        <dbReference type="ARBA" id="ARBA00022692"/>
    </source>
</evidence>
<dbReference type="GO" id="GO:0046872">
    <property type="term" value="F:metal ion binding"/>
    <property type="evidence" value="ECO:0007669"/>
    <property type="project" value="InterPro"/>
</dbReference>
<protein>
    <recommendedName>
        <fullName evidence="13">Major facilitator superfamily (MFS) profile domain-containing protein</fullName>
    </recommendedName>
</protein>
<feature type="transmembrane region" description="Helical" evidence="7">
    <location>
        <begin position="651"/>
        <end position="675"/>
    </location>
</feature>
<evidence type="ECO:0000256" key="1">
    <source>
        <dbReference type="ARBA" id="ARBA00004141"/>
    </source>
</evidence>
<dbReference type="SUPFAM" id="SSF56059">
    <property type="entry name" value="Glutathione synthetase ATP-binding domain-like"/>
    <property type="match status" value="1"/>
</dbReference>
<evidence type="ECO:0000256" key="3">
    <source>
        <dbReference type="ARBA" id="ARBA00022989"/>
    </source>
</evidence>
<dbReference type="GO" id="GO:0000329">
    <property type="term" value="C:fungal-type vacuole membrane"/>
    <property type="evidence" value="ECO:0007669"/>
    <property type="project" value="TreeGrafter"/>
</dbReference>
<name>A0AAW0RZ55_9HYPO</name>
<dbReference type="InterPro" id="IPR005829">
    <property type="entry name" value="Sugar_transporter_CS"/>
</dbReference>
<keyword evidence="2 7" id="KW-0812">Transmembrane</keyword>
<feature type="domain" description="ATP-grasp" evidence="10">
    <location>
        <begin position="180"/>
        <end position="383"/>
    </location>
</feature>
<dbReference type="EMBL" id="JAAHCF010000157">
    <property type="protein sequence ID" value="KAK8147295.1"/>
    <property type="molecule type" value="Genomic_DNA"/>
</dbReference>
<feature type="transmembrane region" description="Helical" evidence="7">
    <location>
        <begin position="953"/>
        <end position="972"/>
    </location>
</feature>
<reference evidence="11 12" key="1">
    <citation type="submission" date="2020-02" db="EMBL/GenBank/DDBJ databases">
        <title>Comparative genomics of the hypocrealean fungal genus Beauvera.</title>
        <authorList>
            <person name="Showalter D.N."/>
            <person name="Bushley K.E."/>
            <person name="Rehner S.A."/>
        </authorList>
    </citation>
    <scope>NUCLEOTIDE SEQUENCE [LARGE SCALE GENOMIC DNA]</scope>
    <source>
        <strain evidence="11 12">ARSEF4384</strain>
    </source>
</reference>
<evidence type="ECO:0000256" key="5">
    <source>
        <dbReference type="PROSITE-ProRule" id="PRU00409"/>
    </source>
</evidence>
<dbReference type="InterPro" id="IPR011701">
    <property type="entry name" value="MFS"/>
</dbReference>